<protein>
    <recommendedName>
        <fullName evidence="5">Tol-Pal system protein TolB</fullName>
    </recommendedName>
</protein>
<dbReference type="Pfam" id="PF07676">
    <property type="entry name" value="PD40"/>
    <property type="match status" value="4"/>
</dbReference>
<comment type="subunit">
    <text evidence="5">The Tol-Pal system is composed of five core proteins: the inner membrane proteins TolA, TolQ and TolR, the periplasmic protein TolB and the outer membrane protein Pal. They form a network linking the inner and outer membranes and the peptidoglycan layer.</text>
</comment>
<gene>
    <name evidence="5" type="primary">tolB</name>
    <name evidence="7" type="ORF">FHS89_001978</name>
</gene>
<reference evidence="7 8" key="1">
    <citation type="submission" date="2020-08" db="EMBL/GenBank/DDBJ databases">
        <title>Genomic Encyclopedia of Type Strains, Phase IV (KMG-IV): sequencing the most valuable type-strain genomes for metagenomic binning, comparative biology and taxonomic classification.</title>
        <authorList>
            <person name="Goeker M."/>
        </authorList>
    </citation>
    <scope>NUCLEOTIDE SEQUENCE [LARGE SCALE GENOMIC DNA]</scope>
    <source>
        <strain evidence="7 8">DSM 103377</strain>
    </source>
</reference>
<proteinExistence type="inferred from homology"/>
<dbReference type="PANTHER" id="PTHR36842">
    <property type="entry name" value="PROTEIN TOLB HOMOLOG"/>
    <property type="match status" value="1"/>
</dbReference>
<dbReference type="EMBL" id="JACIJS010000005">
    <property type="protein sequence ID" value="MBB5515958.1"/>
    <property type="molecule type" value="Genomic_DNA"/>
</dbReference>
<evidence type="ECO:0000256" key="5">
    <source>
        <dbReference type="HAMAP-Rule" id="MF_00671"/>
    </source>
</evidence>
<feature type="signal peptide" evidence="5">
    <location>
        <begin position="1"/>
        <end position="22"/>
    </location>
</feature>
<accession>A0A840WLI7</accession>
<comment type="subcellular location">
    <subcellularLocation>
        <location evidence="1 5">Periplasm</location>
    </subcellularLocation>
</comment>
<evidence type="ECO:0000313" key="7">
    <source>
        <dbReference type="EMBL" id="MBB5515958.1"/>
    </source>
</evidence>
<keyword evidence="5" id="KW-0131">Cell cycle</keyword>
<name>A0A840WLI7_9RHOB</name>
<dbReference type="GO" id="GO:0042597">
    <property type="term" value="C:periplasmic space"/>
    <property type="evidence" value="ECO:0007669"/>
    <property type="project" value="UniProtKB-SubCell"/>
</dbReference>
<keyword evidence="3 5" id="KW-0732">Signal</keyword>
<keyword evidence="8" id="KW-1185">Reference proteome</keyword>
<feature type="domain" description="TolB N-terminal" evidence="6">
    <location>
        <begin position="33"/>
        <end position="139"/>
    </location>
</feature>
<dbReference type="NCBIfam" id="TIGR02800">
    <property type="entry name" value="propeller_TolB"/>
    <property type="match status" value="1"/>
</dbReference>
<evidence type="ECO:0000256" key="3">
    <source>
        <dbReference type="ARBA" id="ARBA00022729"/>
    </source>
</evidence>
<dbReference type="HAMAP" id="MF_00671">
    <property type="entry name" value="TolB"/>
    <property type="match status" value="1"/>
</dbReference>
<dbReference type="Pfam" id="PF04052">
    <property type="entry name" value="TolB_N"/>
    <property type="match status" value="1"/>
</dbReference>
<evidence type="ECO:0000259" key="6">
    <source>
        <dbReference type="Pfam" id="PF04052"/>
    </source>
</evidence>
<keyword evidence="4 5" id="KW-0574">Periplasm</keyword>
<dbReference type="SUPFAM" id="SSF52964">
    <property type="entry name" value="TolB, N-terminal domain"/>
    <property type="match status" value="1"/>
</dbReference>
<dbReference type="GO" id="GO:0017038">
    <property type="term" value="P:protein import"/>
    <property type="evidence" value="ECO:0007669"/>
    <property type="project" value="InterPro"/>
</dbReference>
<dbReference type="InterPro" id="IPR007195">
    <property type="entry name" value="TolB_N"/>
</dbReference>
<dbReference type="AlphaFoldDB" id="A0A840WLI7"/>
<dbReference type="InterPro" id="IPR011042">
    <property type="entry name" value="6-blade_b-propeller_TolB-like"/>
</dbReference>
<feature type="chain" id="PRO_5033187946" description="Tol-Pal system protein TolB" evidence="5">
    <location>
        <begin position="23"/>
        <end position="447"/>
    </location>
</feature>
<evidence type="ECO:0000256" key="2">
    <source>
        <dbReference type="ARBA" id="ARBA00009820"/>
    </source>
</evidence>
<evidence type="ECO:0000256" key="1">
    <source>
        <dbReference type="ARBA" id="ARBA00004418"/>
    </source>
</evidence>
<dbReference type="GO" id="GO:0051301">
    <property type="term" value="P:cell division"/>
    <property type="evidence" value="ECO:0007669"/>
    <property type="project" value="UniProtKB-UniRule"/>
</dbReference>
<dbReference type="PANTHER" id="PTHR36842:SF1">
    <property type="entry name" value="PROTEIN TOLB"/>
    <property type="match status" value="1"/>
</dbReference>
<dbReference type="InterPro" id="IPR014167">
    <property type="entry name" value="Tol-Pal_TolB"/>
</dbReference>
<comment type="function">
    <text evidence="5">Part of the Tol-Pal system, which plays a role in outer membrane invagination during cell division and is important for maintaining outer membrane integrity.</text>
</comment>
<evidence type="ECO:0000313" key="8">
    <source>
        <dbReference type="Proteomes" id="UP000553766"/>
    </source>
</evidence>
<comment type="similarity">
    <text evidence="2 5">Belongs to the TolB family.</text>
</comment>
<dbReference type="Proteomes" id="UP000553766">
    <property type="component" value="Unassembled WGS sequence"/>
</dbReference>
<evidence type="ECO:0000256" key="4">
    <source>
        <dbReference type="ARBA" id="ARBA00022764"/>
    </source>
</evidence>
<organism evidence="7 8">
    <name type="scientific">Rubricella aquisinus</name>
    <dbReference type="NCBI Taxonomy" id="2028108"/>
    <lineage>
        <taxon>Bacteria</taxon>
        <taxon>Pseudomonadati</taxon>
        <taxon>Pseudomonadota</taxon>
        <taxon>Alphaproteobacteria</taxon>
        <taxon>Rhodobacterales</taxon>
        <taxon>Paracoccaceae</taxon>
        <taxon>Rubricella</taxon>
    </lineage>
</organism>
<comment type="caution">
    <text evidence="7">The sequence shown here is derived from an EMBL/GenBank/DDBJ whole genome shotgun (WGS) entry which is preliminary data.</text>
</comment>
<dbReference type="InterPro" id="IPR011659">
    <property type="entry name" value="WD40"/>
</dbReference>
<dbReference type="Gene3D" id="2.120.10.30">
    <property type="entry name" value="TolB, C-terminal domain"/>
    <property type="match status" value="1"/>
</dbReference>
<dbReference type="Gene3D" id="3.40.50.10070">
    <property type="entry name" value="TolB, N-terminal domain"/>
    <property type="match status" value="1"/>
</dbReference>
<keyword evidence="5" id="KW-0132">Cell division</keyword>
<dbReference type="SUPFAM" id="SSF69304">
    <property type="entry name" value="Tricorn protease N-terminal domain"/>
    <property type="match status" value="1"/>
</dbReference>
<sequence precursor="true">MKPIAALAFALCAALAAPSSMAQTTPADGPGPLRIVIDQGVREPVPFAAPQFIALDDAALEFADPITRVMVSNLVSTGLFREVPREAHISQVGSISAPPAFADWQAINAQGLIVGEASTTADGLLQVDFRLFDVFMQREIGDGVRFTAPPQDWRRIAHKVADEVYGRLTGEGPYFDSRIAFVSESGPKDARVKRISIMDQDGANVRNLTGGAELVLAPRWSPNGRDILYTSYTDGVPRIYLLDADTGTRERLDSLPGMTFAPRWSPDGSRVIFSAAQNGNTDLYVTDLATRQRLRLTRSPAIDTAGSFSPDGSEIVFESDRGGSQQIYTMNADGTNVQRVSFGQGRYGTPVWSPRGDKFAFTKMVGGRFHIGVMDRDGTNERLLTASFLDEGPTWSPNGRVLMFFRETPGPLGAASVVSVDVTGQNLKYVNTPGPASDPSWSPVRQD</sequence>